<dbReference type="Gene3D" id="3.40.1260.10">
    <property type="entry name" value="DsrEFH-like"/>
    <property type="match status" value="1"/>
</dbReference>
<accession>A0ABU9X8J5</accession>
<dbReference type="InterPro" id="IPR027396">
    <property type="entry name" value="DsrEFH-like"/>
</dbReference>
<dbReference type="RefSeq" id="WP_299218825.1">
    <property type="nucleotide sequence ID" value="NZ_JBDGHN010000005.1"/>
</dbReference>
<keyword evidence="2" id="KW-1185">Reference proteome</keyword>
<dbReference type="SUPFAM" id="SSF75169">
    <property type="entry name" value="DsrEFH-like"/>
    <property type="match status" value="1"/>
</dbReference>
<evidence type="ECO:0000313" key="2">
    <source>
        <dbReference type="Proteomes" id="UP001461960"/>
    </source>
</evidence>
<name>A0ABU9X8J5_9GAMM</name>
<dbReference type="Proteomes" id="UP001461960">
    <property type="component" value="Unassembled WGS sequence"/>
</dbReference>
<reference evidence="1 2" key="1">
    <citation type="submission" date="2024-05" db="EMBL/GenBank/DDBJ databases">
        <authorList>
            <person name="Kim H.-Y."/>
            <person name="Kim E."/>
            <person name="Cai Y."/>
            <person name="Yang S.-M."/>
            <person name="Lee W."/>
        </authorList>
    </citation>
    <scope>NUCLEOTIDE SEQUENCE [LARGE SCALE GENOMIC DNA]</scope>
    <source>
        <strain evidence="1 2">FBL11</strain>
    </source>
</reference>
<protein>
    <submittedName>
        <fullName evidence="1">DsrE family protein</fullName>
    </submittedName>
</protein>
<sequence>MVNNTDYVGTLFDNSESNPGKITLAFTMAGVALKKGHSASVILMVDAVHLALPNALDNVDIGAPFDPAKDLLENFIEKGGNVLVCGACMEHNGVEESAIDKRFTKISGDDVVELLMNAKGSLQLN</sequence>
<proteinExistence type="predicted"/>
<dbReference type="EMBL" id="JBDGHN010000005">
    <property type="protein sequence ID" value="MEN2751730.1"/>
    <property type="molecule type" value="Genomic_DNA"/>
</dbReference>
<comment type="caution">
    <text evidence="1">The sequence shown here is derived from an EMBL/GenBank/DDBJ whole genome shotgun (WGS) entry which is preliminary data.</text>
</comment>
<gene>
    <name evidence="1" type="ORF">AAIR29_08800</name>
</gene>
<evidence type="ECO:0000313" key="1">
    <source>
        <dbReference type="EMBL" id="MEN2751730.1"/>
    </source>
</evidence>
<dbReference type="InterPro" id="IPR003787">
    <property type="entry name" value="Sulphur_relay_DsrE/F-like"/>
</dbReference>
<organism evidence="1 2">
    <name type="scientific">Psychrobacter saeujeotis</name>
    <dbReference type="NCBI Taxonomy" id="3143436"/>
    <lineage>
        <taxon>Bacteria</taxon>
        <taxon>Pseudomonadati</taxon>
        <taxon>Pseudomonadota</taxon>
        <taxon>Gammaproteobacteria</taxon>
        <taxon>Moraxellales</taxon>
        <taxon>Moraxellaceae</taxon>
        <taxon>Psychrobacter</taxon>
    </lineage>
</organism>
<dbReference type="Pfam" id="PF02635">
    <property type="entry name" value="DsrE"/>
    <property type="match status" value="1"/>
</dbReference>